<dbReference type="EMBL" id="JAYMRU010000024">
    <property type="protein sequence ID" value="MEM5403763.1"/>
    <property type="molecule type" value="Genomic_DNA"/>
</dbReference>
<dbReference type="Proteomes" id="UP001392318">
    <property type="component" value="Unassembled WGS sequence"/>
</dbReference>
<organism evidence="1 2">
    <name type="scientific">Paraburkholderia unamae</name>
    <dbReference type="NCBI Taxonomy" id="219649"/>
    <lineage>
        <taxon>Bacteria</taxon>
        <taxon>Pseudomonadati</taxon>
        <taxon>Pseudomonadota</taxon>
        <taxon>Betaproteobacteria</taxon>
        <taxon>Burkholderiales</taxon>
        <taxon>Burkholderiaceae</taxon>
        <taxon>Paraburkholderia</taxon>
    </lineage>
</organism>
<proteinExistence type="predicted"/>
<evidence type="ECO:0000313" key="1">
    <source>
        <dbReference type="EMBL" id="MEM5403763.1"/>
    </source>
</evidence>
<evidence type="ECO:0000313" key="2">
    <source>
        <dbReference type="Proteomes" id="UP001392318"/>
    </source>
</evidence>
<keyword evidence="2" id="KW-1185">Reference proteome</keyword>
<gene>
    <name evidence="1" type="ORF">VSR83_27640</name>
</gene>
<accession>A0ACC6RQZ6</accession>
<protein>
    <submittedName>
        <fullName evidence="1">Uncharacterized protein</fullName>
    </submittedName>
</protein>
<name>A0ACC6RQZ6_9BURK</name>
<comment type="caution">
    <text evidence="1">The sequence shown here is derived from an EMBL/GenBank/DDBJ whole genome shotgun (WGS) entry which is preliminary data.</text>
</comment>
<sequence>MHSTVFALLGAVGGGALRLFPEMLGAWASRQQKDNAVRLAELHLEEVRAELVARLDIAKLGAENIKAEGRLAMDKARAESMVIAQSHLTGVRWADALNLSVRPIVTYLMLLLYLAFKVIVIRDAVIQAEGPTSATVTSLVAIVWNEEDAAIFAGVLTFWFADSVIVRKGKQ</sequence>
<reference evidence="1" key="1">
    <citation type="submission" date="2024-01" db="EMBL/GenBank/DDBJ databases">
        <title>The diversity of rhizobia nodulating Mimosa spp. in eleven states of Brazil covering several biomes is determined by host plant, location, and edaphic factors.</title>
        <authorList>
            <person name="Rouws L."/>
            <person name="Barauna A."/>
            <person name="Beukes C."/>
            <person name="De Faria S.M."/>
            <person name="Gross E."/>
            <person name="Dos Reis Junior F.B."/>
            <person name="Simon M."/>
            <person name="Maluk M."/>
            <person name="Odee D.W."/>
            <person name="Kenicer G."/>
            <person name="Young J.P.W."/>
            <person name="Reis V.M."/>
            <person name="Zilli J."/>
            <person name="James E.K."/>
        </authorList>
    </citation>
    <scope>NUCLEOTIDE SEQUENCE</scope>
    <source>
        <strain evidence="1">JPY452</strain>
    </source>
</reference>